<proteinExistence type="predicted"/>
<keyword evidence="2" id="KW-1185">Reference proteome</keyword>
<gene>
    <name evidence="1" type="ORF">Vadar_007176</name>
</gene>
<accession>A0ACB7XNT8</accession>
<dbReference type="Proteomes" id="UP000828048">
    <property type="component" value="Chromosome 1"/>
</dbReference>
<sequence length="111" mass="13356">MLYRIKNEPWFRRPPKMMGNPEKRRATNQHCSYHKDWGHMTEDCVEYKKFLDEKAAEGHLKEFLVDDKKDAELIEEMDYEKGPKGTIHMIHRLVAPYTNNEIRHIQMINGR</sequence>
<protein>
    <submittedName>
        <fullName evidence="1">Uncharacterized protein</fullName>
    </submittedName>
</protein>
<evidence type="ECO:0000313" key="2">
    <source>
        <dbReference type="Proteomes" id="UP000828048"/>
    </source>
</evidence>
<evidence type="ECO:0000313" key="1">
    <source>
        <dbReference type="EMBL" id="KAH7842601.1"/>
    </source>
</evidence>
<organism evidence="1 2">
    <name type="scientific">Vaccinium darrowii</name>
    <dbReference type="NCBI Taxonomy" id="229202"/>
    <lineage>
        <taxon>Eukaryota</taxon>
        <taxon>Viridiplantae</taxon>
        <taxon>Streptophyta</taxon>
        <taxon>Embryophyta</taxon>
        <taxon>Tracheophyta</taxon>
        <taxon>Spermatophyta</taxon>
        <taxon>Magnoliopsida</taxon>
        <taxon>eudicotyledons</taxon>
        <taxon>Gunneridae</taxon>
        <taxon>Pentapetalae</taxon>
        <taxon>asterids</taxon>
        <taxon>Ericales</taxon>
        <taxon>Ericaceae</taxon>
        <taxon>Vaccinioideae</taxon>
        <taxon>Vaccinieae</taxon>
        <taxon>Vaccinium</taxon>
    </lineage>
</organism>
<dbReference type="EMBL" id="CM037151">
    <property type="protein sequence ID" value="KAH7842601.1"/>
    <property type="molecule type" value="Genomic_DNA"/>
</dbReference>
<reference evidence="1 2" key="1">
    <citation type="journal article" date="2021" name="Hortic Res">
        <title>High-quality reference genome and annotation aids understanding of berry development for evergreen blueberry (Vaccinium darrowii).</title>
        <authorList>
            <person name="Yu J."/>
            <person name="Hulse-Kemp A.M."/>
            <person name="Babiker E."/>
            <person name="Staton M."/>
        </authorList>
    </citation>
    <scope>NUCLEOTIDE SEQUENCE [LARGE SCALE GENOMIC DNA]</scope>
    <source>
        <strain evidence="2">cv. NJ 8807/NJ 8810</strain>
        <tissue evidence="1">Young leaf</tissue>
    </source>
</reference>
<comment type="caution">
    <text evidence="1">The sequence shown here is derived from an EMBL/GenBank/DDBJ whole genome shotgun (WGS) entry which is preliminary data.</text>
</comment>
<name>A0ACB7XNT8_9ERIC</name>